<dbReference type="NCBIfam" id="NF040941">
    <property type="entry name" value="GGGWT_bact"/>
    <property type="match status" value="1"/>
</dbReference>
<feature type="domain" description="Fibrinogen C-terminal" evidence="6">
    <location>
        <begin position="69"/>
        <end position="122"/>
    </location>
</feature>
<dbReference type="InterPro" id="IPR036056">
    <property type="entry name" value="Fibrinogen-like_C"/>
</dbReference>
<comment type="caution">
    <text evidence="7">The sequence shown here is derived from an EMBL/GenBank/DDBJ whole genome shotgun (WGS) entry which is preliminary data.</text>
</comment>
<dbReference type="InterPro" id="IPR000885">
    <property type="entry name" value="Fib_collagen_C"/>
</dbReference>
<sequence length="280" mass="31181">MFFRILLALFFVSSFSTIRGQDKQRYRVLDMDTKGNLYLYKTAFLCKNEIIKRLTNGKYHLVEEALIGLSKASPVLNCKDLKQKVPTLVSGVYWIDPDGGSHGNAFQAYCDQQTDGGGWTLVWSYTFTAYSNFWTGANAVTPRPTWKVSSANTRVSTTVPLSETHYEAMNYALWRTIGKETLIKSNINNWLACKEGTGSIVQQKAGSITCKLVKQVSKKCAAVPTSFKIYGNGMSLDRGSHFYYFDSHIGGSVPTHDPCGKNQANQLKGVANPHGNIFVR</sequence>
<keyword evidence="2" id="KW-0964">Secreted</keyword>
<comment type="subcellular location">
    <subcellularLocation>
        <location evidence="1">Secreted</location>
    </subcellularLocation>
</comment>
<dbReference type="Gene3D" id="2.60.120.1000">
    <property type="match status" value="1"/>
</dbReference>
<name>A0A9X0CXR0_9CNID</name>
<evidence type="ECO:0000256" key="1">
    <source>
        <dbReference type="ARBA" id="ARBA00004613"/>
    </source>
</evidence>
<organism evidence="7 8">
    <name type="scientific">Desmophyllum pertusum</name>
    <dbReference type="NCBI Taxonomy" id="174260"/>
    <lineage>
        <taxon>Eukaryota</taxon>
        <taxon>Metazoa</taxon>
        <taxon>Cnidaria</taxon>
        <taxon>Anthozoa</taxon>
        <taxon>Hexacorallia</taxon>
        <taxon>Scleractinia</taxon>
        <taxon>Caryophylliina</taxon>
        <taxon>Caryophylliidae</taxon>
        <taxon>Desmophyllum</taxon>
    </lineage>
</organism>
<dbReference type="InterPro" id="IPR002181">
    <property type="entry name" value="Fibrinogen_a/b/g_C_dom"/>
</dbReference>
<evidence type="ECO:0000313" key="8">
    <source>
        <dbReference type="Proteomes" id="UP001163046"/>
    </source>
</evidence>
<dbReference type="AlphaFoldDB" id="A0A9X0CXR0"/>
<evidence type="ECO:0000256" key="4">
    <source>
        <dbReference type="ARBA" id="ARBA00023157"/>
    </source>
</evidence>
<dbReference type="SUPFAM" id="SSF56496">
    <property type="entry name" value="Fibrinogen C-terminal domain-like"/>
    <property type="match status" value="1"/>
</dbReference>
<dbReference type="OrthoDB" id="5976246at2759"/>
<keyword evidence="5" id="KW-0732">Signal</keyword>
<dbReference type="GO" id="GO:0005615">
    <property type="term" value="C:extracellular space"/>
    <property type="evidence" value="ECO:0007669"/>
    <property type="project" value="TreeGrafter"/>
</dbReference>
<protein>
    <recommendedName>
        <fullName evidence="6">Fibrinogen C-terminal domain-containing protein</fullName>
    </recommendedName>
</protein>
<evidence type="ECO:0000256" key="3">
    <source>
        <dbReference type="ARBA" id="ARBA00023119"/>
    </source>
</evidence>
<keyword evidence="8" id="KW-1185">Reference proteome</keyword>
<proteinExistence type="predicted"/>
<feature type="chain" id="PRO_5040763759" description="Fibrinogen C-terminal domain-containing protein" evidence="5">
    <location>
        <begin position="21"/>
        <end position="280"/>
    </location>
</feature>
<reference evidence="7" key="1">
    <citation type="submission" date="2023-01" db="EMBL/GenBank/DDBJ databases">
        <title>Genome assembly of the deep-sea coral Lophelia pertusa.</title>
        <authorList>
            <person name="Herrera S."/>
            <person name="Cordes E."/>
        </authorList>
    </citation>
    <scope>NUCLEOTIDE SEQUENCE</scope>
    <source>
        <strain evidence="7">USNM1676648</strain>
        <tissue evidence="7">Polyp</tissue>
    </source>
</reference>
<gene>
    <name evidence="7" type="ORF">OS493_016662</name>
</gene>
<dbReference type="Proteomes" id="UP001163046">
    <property type="component" value="Unassembled WGS sequence"/>
</dbReference>
<keyword evidence="3" id="KW-0176">Collagen</keyword>
<dbReference type="GO" id="GO:0005201">
    <property type="term" value="F:extracellular matrix structural constituent"/>
    <property type="evidence" value="ECO:0007669"/>
    <property type="project" value="InterPro"/>
</dbReference>
<dbReference type="EMBL" id="MU826358">
    <property type="protein sequence ID" value="KAJ7379425.1"/>
    <property type="molecule type" value="Genomic_DNA"/>
</dbReference>
<evidence type="ECO:0000259" key="6">
    <source>
        <dbReference type="PROSITE" id="PS51406"/>
    </source>
</evidence>
<keyword evidence="4" id="KW-1015">Disulfide bond</keyword>
<dbReference type="Pfam" id="PF01410">
    <property type="entry name" value="COLFI"/>
    <property type="match status" value="1"/>
</dbReference>
<dbReference type="PROSITE" id="PS51406">
    <property type="entry name" value="FIBRINOGEN_C_2"/>
    <property type="match status" value="1"/>
</dbReference>
<dbReference type="GO" id="GO:0070492">
    <property type="term" value="F:oligosaccharide binding"/>
    <property type="evidence" value="ECO:0007669"/>
    <property type="project" value="TreeGrafter"/>
</dbReference>
<dbReference type="GO" id="GO:0005581">
    <property type="term" value="C:collagen trimer"/>
    <property type="evidence" value="ECO:0007669"/>
    <property type="project" value="UniProtKB-KW"/>
</dbReference>
<feature type="signal peptide" evidence="5">
    <location>
        <begin position="1"/>
        <end position="20"/>
    </location>
</feature>
<dbReference type="PANTHER" id="PTHR16146:SF46">
    <property type="entry name" value="INTELECTIN-1A-RELATED"/>
    <property type="match status" value="1"/>
</dbReference>
<evidence type="ECO:0000256" key="2">
    <source>
        <dbReference type="ARBA" id="ARBA00022525"/>
    </source>
</evidence>
<evidence type="ECO:0000313" key="7">
    <source>
        <dbReference type="EMBL" id="KAJ7379425.1"/>
    </source>
</evidence>
<evidence type="ECO:0000256" key="5">
    <source>
        <dbReference type="SAM" id="SignalP"/>
    </source>
</evidence>
<accession>A0A9X0CXR0</accession>
<dbReference type="PANTHER" id="PTHR16146">
    <property type="entry name" value="INTELECTIN"/>
    <property type="match status" value="1"/>
</dbReference>